<dbReference type="EMBL" id="JACRTG010000010">
    <property type="protein sequence ID" value="MBC8587353.1"/>
    <property type="molecule type" value="Genomic_DNA"/>
</dbReference>
<feature type="transmembrane region" description="Helical" evidence="1">
    <location>
        <begin position="281"/>
        <end position="307"/>
    </location>
</feature>
<dbReference type="PANTHER" id="PTHR41324">
    <property type="entry name" value="MEMBRANE PROTEIN-RELATED"/>
    <property type="match status" value="1"/>
</dbReference>
<feature type="transmembrane region" description="Helical" evidence="1">
    <location>
        <begin position="171"/>
        <end position="194"/>
    </location>
</feature>
<accession>A0A926IK54</accession>
<comment type="caution">
    <text evidence="2">The sequence shown here is derived from an EMBL/GenBank/DDBJ whole genome shotgun (WGS) entry which is preliminary data.</text>
</comment>
<evidence type="ECO:0000256" key="1">
    <source>
        <dbReference type="SAM" id="Phobius"/>
    </source>
</evidence>
<feature type="transmembrane region" description="Helical" evidence="1">
    <location>
        <begin position="15"/>
        <end position="46"/>
    </location>
</feature>
<dbReference type="RefSeq" id="WP_262428809.1">
    <property type="nucleotide sequence ID" value="NZ_JACRTG010000010.1"/>
</dbReference>
<reference evidence="2" key="1">
    <citation type="submission" date="2020-08" db="EMBL/GenBank/DDBJ databases">
        <title>Genome public.</title>
        <authorList>
            <person name="Liu C."/>
            <person name="Sun Q."/>
        </authorList>
    </citation>
    <scope>NUCLEOTIDE SEQUENCE</scope>
    <source>
        <strain evidence="2">BX21</strain>
    </source>
</reference>
<keyword evidence="3" id="KW-1185">Reference proteome</keyword>
<keyword evidence="1" id="KW-1133">Transmembrane helix</keyword>
<evidence type="ECO:0000313" key="2">
    <source>
        <dbReference type="EMBL" id="MBC8587353.1"/>
    </source>
</evidence>
<name>A0A926IK54_9FIRM</name>
<protein>
    <submittedName>
        <fullName evidence="2">YybS family protein</fullName>
    </submittedName>
</protein>
<feature type="transmembrane region" description="Helical" evidence="1">
    <location>
        <begin position="246"/>
        <end position="269"/>
    </location>
</feature>
<evidence type="ECO:0000313" key="3">
    <source>
        <dbReference type="Proteomes" id="UP000601171"/>
    </source>
</evidence>
<dbReference type="Pfam" id="PF09991">
    <property type="entry name" value="DUF2232"/>
    <property type="match status" value="1"/>
</dbReference>
<feature type="transmembrane region" description="Helical" evidence="1">
    <location>
        <begin position="215"/>
        <end position="234"/>
    </location>
</feature>
<feature type="transmembrane region" description="Helical" evidence="1">
    <location>
        <begin position="76"/>
        <end position="93"/>
    </location>
</feature>
<dbReference type="AlphaFoldDB" id="A0A926IK54"/>
<dbReference type="Proteomes" id="UP000601171">
    <property type="component" value="Unassembled WGS sequence"/>
</dbReference>
<keyword evidence="1" id="KW-0812">Transmembrane</keyword>
<dbReference type="InterPro" id="IPR018710">
    <property type="entry name" value="DUF2232"/>
</dbReference>
<feature type="transmembrane region" description="Helical" evidence="1">
    <location>
        <begin position="100"/>
        <end position="121"/>
    </location>
</feature>
<proteinExistence type="predicted"/>
<organism evidence="2 3">
    <name type="scientific">Paratissierella segnis</name>
    <dbReference type="NCBI Taxonomy" id="2763679"/>
    <lineage>
        <taxon>Bacteria</taxon>
        <taxon>Bacillati</taxon>
        <taxon>Bacillota</taxon>
        <taxon>Tissierellia</taxon>
        <taxon>Tissierellales</taxon>
        <taxon>Tissierellaceae</taxon>
        <taxon>Paratissierella</taxon>
    </lineage>
</organism>
<sequence>MKDDNQLKRIILETLGVALCMILYTIIGFYTYPIILILFPVLFIAYGVKNGSINSVLIMAVVSVIIGLTTDMMSGLLLFIAFAPMTIIIIYGIKNRRKSIEILAASSVVFFIIMLLMISYLRGVSGINIAIELENNLKNILDVQVDMFKDMDLTNLELQRVKDLLENAYKYMLMIVPSMIIIAALLISYINYYLSAILLRKINIGVVNIPRFSKFRLPNNIVPGILIMFLGAYLTKNIEGFNFDAILANLVLLVGFMIYIQGLSVIDYLMAKKKVANAFRIVFLLISVFFTPLVSIISILGLLDIFIDFRKINKLKS</sequence>
<gene>
    <name evidence="2" type="ORF">H8707_03760</name>
</gene>
<keyword evidence="1" id="KW-0472">Membrane</keyword>
<dbReference type="PANTHER" id="PTHR41324:SF1">
    <property type="entry name" value="DUF2232 DOMAIN-CONTAINING PROTEIN"/>
    <property type="match status" value="1"/>
</dbReference>
<feature type="transmembrane region" description="Helical" evidence="1">
    <location>
        <begin position="53"/>
        <end position="70"/>
    </location>
</feature>